<gene>
    <name evidence="2" type="ORF">RNC47_13515</name>
</gene>
<feature type="domain" description="AbiEi antitoxin N-terminal" evidence="1">
    <location>
        <begin position="2"/>
        <end position="43"/>
    </location>
</feature>
<evidence type="ECO:0000259" key="1">
    <source>
        <dbReference type="Pfam" id="PF13338"/>
    </source>
</evidence>
<proteinExistence type="predicted"/>
<comment type="caution">
    <text evidence="2">The sequence shown here is derived from an EMBL/GenBank/DDBJ whole genome shotgun (WGS) entry which is preliminary data.</text>
</comment>
<sequence length="299" mass="33032">MRTLAARQDHVLTTAQLHEAGVGRGTIRGMVRSGTWQRLAKGTFWVGHHPCGPSLRARVRGVLLTAGPHLVAAGPTAARLLDIQGLPNDDTLHFAAPPGHEIRGRPGLRVRRTLVPPEARTSLRGILLTTPARTCADLLLHLPREAAVSSLDSALHQKLLTEADRLTVLSHLSGRPGAPRARDWMRLADHRAESPLETRIRLICLDGGLPPPLLQWPIWDPHHRCGYRIDLGWPHHLVALEADGTGPHTTPQALYRDRTRQNRLACLLPGLTLFRFTWADTHTPEQSILTPLRQALRAP</sequence>
<name>A0ABU2LP47_9ACTN</name>
<dbReference type="Proteomes" id="UP001183420">
    <property type="component" value="Unassembled WGS sequence"/>
</dbReference>
<evidence type="ECO:0000313" key="3">
    <source>
        <dbReference type="Proteomes" id="UP001183420"/>
    </source>
</evidence>
<accession>A0ABU2LP47</accession>
<keyword evidence="3" id="KW-1185">Reference proteome</keyword>
<reference evidence="3" key="1">
    <citation type="submission" date="2023-07" db="EMBL/GenBank/DDBJ databases">
        <title>30 novel species of actinomycetes from the DSMZ collection.</title>
        <authorList>
            <person name="Nouioui I."/>
        </authorList>
    </citation>
    <scope>NUCLEOTIDE SEQUENCE [LARGE SCALE GENOMIC DNA]</scope>
    <source>
        <strain evidence="3">DSM 44918</strain>
    </source>
</reference>
<evidence type="ECO:0000313" key="2">
    <source>
        <dbReference type="EMBL" id="MDT0319357.1"/>
    </source>
</evidence>
<protein>
    <submittedName>
        <fullName evidence="2">Type IV toxin-antitoxin system AbiEi family antitoxin domain-containing protein</fullName>
    </submittedName>
</protein>
<dbReference type="Pfam" id="PF13338">
    <property type="entry name" value="AbiEi_4"/>
    <property type="match status" value="1"/>
</dbReference>
<dbReference type="InterPro" id="IPR025159">
    <property type="entry name" value="AbiEi_N"/>
</dbReference>
<organism evidence="2 3">
    <name type="scientific">Streptomyces millisiae</name>
    <dbReference type="NCBI Taxonomy" id="3075542"/>
    <lineage>
        <taxon>Bacteria</taxon>
        <taxon>Bacillati</taxon>
        <taxon>Actinomycetota</taxon>
        <taxon>Actinomycetes</taxon>
        <taxon>Kitasatosporales</taxon>
        <taxon>Streptomycetaceae</taxon>
        <taxon>Streptomyces</taxon>
    </lineage>
</organism>
<dbReference type="EMBL" id="JAVREM010000013">
    <property type="protein sequence ID" value="MDT0319357.1"/>
    <property type="molecule type" value="Genomic_DNA"/>
</dbReference>